<name>A0A4R9AK73_9MICO</name>
<proteinExistence type="predicted"/>
<evidence type="ECO:0000256" key="1">
    <source>
        <dbReference type="SAM" id="Phobius"/>
    </source>
</evidence>
<keyword evidence="1" id="KW-0472">Membrane</keyword>
<evidence type="ECO:0000313" key="2">
    <source>
        <dbReference type="EMBL" id="TFD63611.1"/>
    </source>
</evidence>
<dbReference type="Pfam" id="PF18936">
    <property type="entry name" value="DUF5684"/>
    <property type="match status" value="1"/>
</dbReference>
<keyword evidence="1" id="KW-1133">Transmembrane helix</keyword>
<reference evidence="2 3" key="1">
    <citation type="submission" date="2019-03" db="EMBL/GenBank/DDBJ databases">
        <title>Genomics of glacier-inhabiting Cryobacterium strains.</title>
        <authorList>
            <person name="Liu Q."/>
            <person name="Xin Y.-H."/>
        </authorList>
    </citation>
    <scope>NUCLEOTIDE SEQUENCE [LARGE SCALE GENOMIC DNA]</scope>
    <source>
        <strain evidence="2 3">Sr36</strain>
    </source>
</reference>
<evidence type="ECO:0000313" key="3">
    <source>
        <dbReference type="Proteomes" id="UP000298154"/>
    </source>
</evidence>
<keyword evidence="1" id="KW-0812">Transmembrane</keyword>
<feature type="transmembrane region" description="Helical" evidence="1">
    <location>
        <begin position="62"/>
        <end position="85"/>
    </location>
</feature>
<dbReference type="EMBL" id="SOHK01000021">
    <property type="protein sequence ID" value="TFD63611.1"/>
    <property type="molecule type" value="Genomic_DNA"/>
</dbReference>
<dbReference type="InterPro" id="IPR043739">
    <property type="entry name" value="DUF5684"/>
</dbReference>
<dbReference type="AlphaFoldDB" id="A0A4R9AK73"/>
<accession>A0A4R9AK73</accession>
<dbReference type="Proteomes" id="UP000298154">
    <property type="component" value="Unassembled WGS sequence"/>
</dbReference>
<comment type="caution">
    <text evidence="2">The sequence shown here is derived from an EMBL/GenBank/DDBJ whole genome shotgun (WGS) entry which is preliminary data.</text>
</comment>
<dbReference type="RefSeq" id="WP_241982285.1">
    <property type="nucleotide sequence ID" value="NZ_SOHK01000021.1"/>
</dbReference>
<feature type="transmembrane region" description="Helical" evidence="1">
    <location>
        <begin position="6"/>
        <end position="30"/>
    </location>
</feature>
<keyword evidence="3" id="KW-1185">Reference proteome</keyword>
<sequence>MDESSGAVIAGIAVAVLVSLGLYVFAAIALGKIFVKLGEQAWKGWVPIVNTITLFELGRYSALWVVGLFIPAANVVAFVVFIMAVNNVNRRLGRGGGFTLLYLVSFPIWAGVLGFGKSADTGWMPGIAATGYVPFAPVTPLSMTPVVLDSAAAGPTGAPAPVGQIAMPPAPPVAFLAAAPPAPLASTTPPAPLASTAPLAPPTVNGLPTGPPPFYVSAPPAPPVVAATPAPPAPFAPPVVAAPP</sequence>
<organism evidence="2 3">
    <name type="scientific">Cryobacterium ruanii</name>
    <dbReference type="NCBI Taxonomy" id="1259197"/>
    <lineage>
        <taxon>Bacteria</taxon>
        <taxon>Bacillati</taxon>
        <taxon>Actinomycetota</taxon>
        <taxon>Actinomycetes</taxon>
        <taxon>Micrococcales</taxon>
        <taxon>Microbacteriaceae</taxon>
        <taxon>Cryobacterium</taxon>
    </lineage>
</organism>
<evidence type="ECO:0008006" key="4">
    <source>
        <dbReference type="Google" id="ProtNLM"/>
    </source>
</evidence>
<feature type="non-terminal residue" evidence="2">
    <location>
        <position position="244"/>
    </location>
</feature>
<protein>
    <recommendedName>
        <fullName evidence="4">Large exoprotein</fullName>
    </recommendedName>
</protein>
<gene>
    <name evidence="2" type="ORF">E3T47_14200</name>
</gene>
<feature type="transmembrane region" description="Helical" evidence="1">
    <location>
        <begin position="97"/>
        <end position="116"/>
    </location>
</feature>